<feature type="non-terminal residue" evidence="1">
    <location>
        <position position="342"/>
    </location>
</feature>
<dbReference type="EMBL" id="JAWDJW010011561">
    <property type="protein sequence ID" value="KAK3044720.1"/>
    <property type="molecule type" value="Genomic_DNA"/>
</dbReference>
<protein>
    <submittedName>
        <fullName evidence="1">Uncharacterized protein</fullName>
    </submittedName>
</protein>
<evidence type="ECO:0000313" key="2">
    <source>
        <dbReference type="Proteomes" id="UP001186974"/>
    </source>
</evidence>
<proteinExistence type="predicted"/>
<sequence length="342" mass="37499">MEDAQASVAAFQLLSSCVRSPLLSLTERRVLFDTINSNVDQEHVATRFQLLVELTDDGKNVEAFEGPLLNLLARLLGVCFDIVSAARKKEKKTKATSAAKEEECLASVFRFSVDVIKFNPKLVQEHDFAFLLDQVTAIARGTLSHNDISNAVGLVDALATYTDVPRLAANSCVELLCDIYHKIKPLREQTWLVLSNVFRSHLSQMAISMLLRSLAGRTLKDGKSNARASFSVLAKLVRINGKDDLPRVRSTLFVPALKASLSLNNRKHESEVLNLFVDFLSHDDLTELLLEEPDWGDLADVCVYCAGSSKSVTKAANGDDASVAKSGPSEDDGLDAEEALNY</sequence>
<comment type="caution">
    <text evidence="1">The sequence shown here is derived from an EMBL/GenBank/DDBJ whole genome shotgun (WGS) entry which is preliminary data.</text>
</comment>
<reference evidence="1" key="1">
    <citation type="submission" date="2024-09" db="EMBL/GenBank/DDBJ databases">
        <title>Black Yeasts Isolated from many extreme environments.</title>
        <authorList>
            <person name="Coleine C."/>
            <person name="Stajich J.E."/>
            <person name="Selbmann L."/>
        </authorList>
    </citation>
    <scope>NUCLEOTIDE SEQUENCE</scope>
    <source>
        <strain evidence="1">CCFEE 5737</strain>
    </source>
</reference>
<keyword evidence="2" id="KW-1185">Reference proteome</keyword>
<accession>A0ACC3CTZ7</accession>
<organism evidence="1 2">
    <name type="scientific">Coniosporium uncinatum</name>
    <dbReference type="NCBI Taxonomy" id="93489"/>
    <lineage>
        <taxon>Eukaryota</taxon>
        <taxon>Fungi</taxon>
        <taxon>Dikarya</taxon>
        <taxon>Ascomycota</taxon>
        <taxon>Pezizomycotina</taxon>
        <taxon>Dothideomycetes</taxon>
        <taxon>Dothideomycetes incertae sedis</taxon>
        <taxon>Coniosporium</taxon>
    </lineage>
</organism>
<name>A0ACC3CTZ7_9PEZI</name>
<gene>
    <name evidence="1" type="ORF">LTS18_000535</name>
</gene>
<dbReference type="Proteomes" id="UP001186974">
    <property type="component" value="Unassembled WGS sequence"/>
</dbReference>
<evidence type="ECO:0000313" key="1">
    <source>
        <dbReference type="EMBL" id="KAK3044720.1"/>
    </source>
</evidence>